<feature type="transmembrane region" description="Helical" evidence="8">
    <location>
        <begin position="30"/>
        <end position="48"/>
    </location>
</feature>
<evidence type="ECO:0000256" key="5">
    <source>
        <dbReference type="ARBA" id="ARBA00022692"/>
    </source>
</evidence>
<gene>
    <name evidence="9" type="ORF">HY3_07115</name>
</gene>
<dbReference type="OrthoDB" id="9806926at2"/>
<keyword evidence="5 8" id="KW-0812">Transmembrane</keyword>
<comment type="similarity">
    <text evidence="2 8">Belongs to the alanine or glycine:cation symporter (AGCS) (TC 2.A.25) family.</text>
</comment>
<dbReference type="STRING" id="1280941.HY2_06140"/>
<dbReference type="RefSeq" id="WP_051595117.1">
    <property type="nucleotide sequence ID" value="NZ_AWFA01000078.1"/>
</dbReference>
<dbReference type="PANTHER" id="PTHR30330">
    <property type="entry name" value="AGSS FAMILY TRANSPORTER, SODIUM-ALANINE"/>
    <property type="match status" value="1"/>
</dbReference>
<feature type="transmembrane region" description="Helical" evidence="8">
    <location>
        <begin position="233"/>
        <end position="251"/>
    </location>
</feature>
<feature type="transmembrane region" description="Helical" evidence="8">
    <location>
        <begin position="540"/>
        <end position="558"/>
    </location>
</feature>
<evidence type="ECO:0000256" key="4">
    <source>
        <dbReference type="ARBA" id="ARBA00022475"/>
    </source>
</evidence>
<dbReference type="NCBIfam" id="TIGR00835">
    <property type="entry name" value="agcS"/>
    <property type="match status" value="1"/>
</dbReference>
<evidence type="ECO:0000256" key="8">
    <source>
        <dbReference type="RuleBase" id="RU363064"/>
    </source>
</evidence>
<dbReference type="InterPro" id="IPR001463">
    <property type="entry name" value="Na/Ala_symport"/>
</dbReference>
<accession>A0A328JTH0</accession>
<feature type="transmembrane region" description="Helical" evidence="8">
    <location>
        <begin position="202"/>
        <end position="221"/>
    </location>
</feature>
<dbReference type="AlphaFoldDB" id="A0A062TTG3"/>
<proteinExistence type="inferred from homology"/>
<evidence type="ECO:0000256" key="1">
    <source>
        <dbReference type="ARBA" id="ARBA00004651"/>
    </source>
</evidence>
<evidence type="ECO:0008006" key="11">
    <source>
        <dbReference type="Google" id="ProtNLM"/>
    </source>
</evidence>
<comment type="caution">
    <text evidence="9">The sequence shown here is derived from an EMBL/GenBank/DDBJ whole genome shotgun (WGS) entry which is preliminary data.</text>
</comment>
<evidence type="ECO:0000256" key="2">
    <source>
        <dbReference type="ARBA" id="ARBA00009261"/>
    </source>
</evidence>
<feature type="transmembrane region" description="Helical" evidence="8">
    <location>
        <begin position="159"/>
        <end position="182"/>
    </location>
</feature>
<feature type="transmembrane region" description="Helical" evidence="8">
    <location>
        <begin position="512"/>
        <end position="533"/>
    </location>
</feature>
<organism evidence="9 10">
    <name type="scientific">Hyphomonas pacifica</name>
    <dbReference type="NCBI Taxonomy" id="1280941"/>
    <lineage>
        <taxon>Bacteria</taxon>
        <taxon>Pseudomonadati</taxon>
        <taxon>Pseudomonadota</taxon>
        <taxon>Alphaproteobacteria</taxon>
        <taxon>Hyphomonadales</taxon>
        <taxon>Hyphomonadaceae</taxon>
        <taxon>Hyphomonas</taxon>
    </lineage>
</organism>
<protein>
    <recommendedName>
        <fullName evidence="11">Sodium:alanine symporter</fullName>
    </recommendedName>
</protein>
<evidence type="ECO:0000256" key="7">
    <source>
        <dbReference type="ARBA" id="ARBA00023136"/>
    </source>
</evidence>
<evidence type="ECO:0000313" key="9">
    <source>
        <dbReference type="EMBL" id="RAN35862.1"/>
    </source>
</evidence>
<dbReference type="EMBL" id="AWFB01000002">
    <property type="protein sequence ID" value="RAN35862.1"/>
    <property type="molecule type" value="Genomic_DNA"/>
</dbReference>
<keyword evidence="3 8" id="KW-0813">Transport</keyword>
<name>A0A062TTG3_9PROT</name>
<keyword evidence="10" id="KW-1185">Reference proteome</keyword>
<dbReference type="Gene3D" id="1.20.1740.10">
    <property type="entry name" value="Amino acid/polyamine transporter I"/>
    <property type="match status" value="1"/>
</dbReference>
<dbReference type="GO" id="GO:0005886">
    <property type="term" value="C:plasma membrane"/>
    <property type="evidence" value="ECO:0007669"/>
    <property type="project" value="UniProtKB-SubCell"/>
</dbReference>
<dbReference type="GO" id="GO:0005283">
    <property type="term" value="F:amino acid:sodium symporter activity"/>
    <property type="evidence" value="ECO:0007669"/>
    <property type="project" value="InterPro"/>
</dbReference>
<evidence type="ECO:0000256" key="3">
    <source>
        <dbReference type="ARBA" id="ARBA00022448"/>
    </source>
</evidence>
<keyword evidence="8" id="KW-0997">Cell inner membrane</keyword>
<keyword evidence="4" id="KW-1003">Cell membrane</keyword>
<sequence length="584" mass="61831">METIVTLIQNIAGFIWGGKWGDTVVIPGEMGPLAILLLGTGLLLMIRLGGRPVRRFIPALVEVWQGRKAQGEDGAITPWQALSTALSGQVGTGNLAGVATAIAMGGPGAIFWMWVTALFGMALAFSESSLAIKYRETDEYGRINGGPMYYIKNGLGKKWGWLAVIFCLGTLFSAMATGSMIQANSITQTAVETARGTFGLSLPAWLFGIVIAGLVFAVIIGGIKSIGSVAGKIVPLMAAAYVICALIVLILNASEIPHAFAVIFKSAFGLQEVVGGAAGYGMMQAVRFGIARGLFSNEAGQGSAPIAHAAAQTKNPVQQGEIAMIGVFIDTIVICTMTALVILTVSGDFKRNPALIAANQCIVEGHATLPEGANVEELFPSAYTEGREAILADKGGDAQGFLQACRAAGLDLTKDLPSGTTAEEEEAYFQKALAAAADGNVLNEVRYVYETDAESSGITARAYGTALPGGEWIVTIALFFFAFTTIIGWSYYAEQALTYLVGEWATHPFRYIWVLVVFAGTIVTNTDALWLLGDIANASMAFPNLIALLALSGVIYAMHKNNGDPDGGHPVHDYREEERHPKED</sequence>
<keyword evidence="6 8" id="KW-1133">Transmembrane helix</keyword>
<dbReference type="PANTHER" id="PTHR30330:SF3">
    <property type="entry name" value="TRANSCRIPTIONAL REGULATOR, LRP FAMILY"/>
    <property type="match status" value="1"/>
</dbReference>
<dbReference type="Pfam" id="PF01235">
    <property type="entry name" value="Na_Ala_symp"/>
    <property type="match status" value="1"/>
</dbReference>
<keyword evidence="8" id="KW-0769">Symport</keyword>
<evidence type="ECO:0000313" key="10">
    <source>
        <dbReference type="Proteomes" id="UP000249123"/>
    </source>
</evidence>
<feature type="transmembrane region" description="Helical" evidence="8">
    <location>
        <begin position="472"/>
        <end position="492"/>
    </location>
</feature>
<dbReference type="Proteomes" id="UP000249123">
    <property type="component" value="Unassembled WGS sequence"/>
</dbReference>
<feature type="transmembrane region" description="Helical" evidence="8">
    <location>
        <begin position="322"/>
        <end position="345"/>
    </location>
</feature>
<comment type="subcellular location">
    <subcellularLocation>
        <location evidence="8">Cell inner membrane</location>
        <topology evidence="8">Multi-pass membrane protein</topology>
    </subcellularLocation>
    <subcellularLocation>
        <location evidence="1">Cell membrane</location>
        <topology evidence="1">Multi-pass membrane protein</topology>
    </subcellularLocation>
</comment>
<dbReference type="PRINTS" id="PR00175">
    <property type="entry name" value="NAALASMPORT"/>
</dbReference>
<dbReference type="eggNOG" id="COG1115">
    <property type="taxonomic scope" value="Bacteria"/>
</dbReference>
<dbReference type="PROSITE" id="PS00873">
    <property type="entry name" value="NA_ALANINE_SYMP"/>
    <property type="match status" value="1"/>
</dbReference>
<reference evidence="9 10" key="1">
    <citation type="submission" date="2013-04" db="EMBL/GenBank/DDBJ databases">
        <title>Hyphomonas sp. T24B3 Genome Sequencing.</title>
        <authorList>
            <person name="Lai Q."/>
            <person name="Shao Z."/>
        </authorList>
    </citation>
    <scope>NUCLEOTIDE SEQUENCE [LARGE SCALE GENOMIC DNA]</scope>
    <source>
        <strain evidence="9 10">T24B3</strain>
    </source>
</reference>
<keyword evidence="7 8" id="KW-0472">Membrane</keyword>
<evidence type="ECO:0000256" key="6">
    <source>
        <dbReference type="ARBA" id="ARBA00022989"/>
    </source>
</evidence>
<accession>A0A062TTG3</accession>